<dbReference type="EMBL" id="CYZU01000011">
    <property type="protein sequence ID" value="CUO20408.1"/>
    <property type="molecule type" value="Genomic_DNA"/>
</dbReference>
<evidence type="ECO:0000313" key="9">
    <source>
        <dbReference type="EMBL" id="CUO20408.1"/>
    </source>
</evidence>
<dbReference type="InterPro" id="IPR050901">
    <property type="entry name" value="BP-dep_ABC_trans_perm"/>
</dbReference>
<dbReference type="GO" id="GO:0055085">
    <property type="term" value="P:transmembrane transport"/>
    <property type="evidence" value="ECO:0007669"/>
    <property type="project" value="InterPro"/>
</dbReference>
<evidence type="ECO:0000313" key="10">
    <source>
        <dbReference type="Proteomes" id="UP000095544"/>
    </source>
</evidence>
<dbReference type="RefSeq" id="WP_055152431.1">
    <property type="nucleotide sequence ID" value="NZ_CYZU01000011.1"/>
</dbReference>
<dbReference type="Proteomes" id="UP000095544">
    <property type="component" value="Unassembled WGS sequence"/>
</dbReference>
<protein>
    <submittedName>
        <fullName evidence="9">Inner membrane ABC transporter permease protein ycjP</fullName>
    </submittedName>
</protein>
<evidence type="ECO:0000256" key="1">
    <source>
        <dbReference type="ARBA" id="ARBA00004651"/>
    </source>
</evidence>
<dbReference type="PANTHER" id="PTHR32243:SF52">
    <property type="entry name" value="ABC TRANSPORTER PERMEASE PROTEIN"/>
    <property type="match status" value="1"/>
</dbReference>
<feature type="domain" description="ABC transmembrane type-1" evidence="8">
    <location>
        <begin position="70"/>
        <end position="260"/>
    </location>
</feature>
<organism evidence="9 10">
    <name type="scientific">Faecalicatena contorta</name>
    <dbReference type="NCBI Taxonomy" id="39482"/>
    <lineage>
        <taxon>Bacteria</taxon>
        <taxon>Bacillati</taxon>
        <taxon>Bacillota</taxon>
        <taxon>Clostridia</taxon>
        <taxon>Lachnospirales</taxon>
        <taxon>Lachnospiraceae</taxon>
        <taxon>Faecalicatena</taxon>
    </lineage>
</organism>
<dbReference type="OrthoDB" id="9793448at2"/>
<dbReference type="InterPro" id="IPR035906">
    <property type="entry name" value="MetI-like_sf"/>
</dbReference>
<dbReference type="STRING" id="39482.ERS852491_01554"/>
<dbReference type="CDD" id="cd06261">
    <property type="entry name" value="TM_PBP2"/>
    <property type="match status" value="1"/>
</dbReference>
<feature type="transmembrane region" description="Helical" evidence="7">
    <location>
        <begin position="12"/>
        <end position="32"/>
    </location>
</feature>
<feature type="transmembrane region" description="Helical" evidence="7">
    <location>
        <begin position="107"/>
        <end position="129"/>
    </location>
</feature>
<keyword evidence="2 7" id="KW-0813">Transport</keyword>
<dbReference type="InterPro" id="IPR000515">
    <property type="entry name" value="MetI-like"/>
</dbReference>
<dbReference type="SUPFAM" id="SSF161098">
    <property type="entry name" value="MetI-like"/>
    <property type="match status" value="1"/>
</dbReference>
<evidence type="ECO:0000256" key="7">
    <source>
        <dbReference type="RuleBase" id="RU363032"/>
    </source>
</evidence>
<keyword evidence="6 7" id="KW-0472">Membrane</keyword>
<dbReference type="Pfam" id="PF00528">
    <property type="entry name" value="BPD_transp_1"/>
    <property type="match status" value="1"/>
</dbReference>
<feature type="transmembrane region" description="Helical" evidence="7">
    <location>
        <begin position="238"/>
        <end position="260"/>
    </location>
</feature>
<evidence type="ECO:0000256" key="2">
    <source>
        <dbReference type="ARBA" id="ARBA00022448"/>
    </source>
</evidence>
<feature type="transmembrane region" description="Helical" evidence="7">
    <location>
        <begin position="74"/>
        <end position="95"/>
    </location>
</feature>
<gene>
    <name evidence="9" type="primary">ycjP_15</name>
    <name evidence="9" type="ORF">ERS852491_01554</name>
</gene>
<comment type="similarity">
    <text evidence="7">Belongs to the binding-protein-dependent transport system permease family.</text>
</comment>
<keyword evidence="3" id="KW-1003">Cell membrane</keyword>
<evidence type="ECO:0000256" key="5">
    <source>
        <dbReference type="ARBA" id="ARBA00022989"/>
    </source>
</evidence>
<evidence type="ECO:0000256" key="6">
    <source>
        <dbReference type="ARBA" id="ARBA00023136"/>
    </source>
</evidence>
<comment type="subcellular location">
    <subcellularLocation>
        <location evidence="1 7">Cell membrane</location>
        <topology evidence="1 7">Multi-pass membrane protein</topology>
    </subcellularLocation>
</comment>
<dbReference type="PROSITE" id="PS50928">
    <property type="entry name" value="ABC_TM1"/>
    <property type="match status" value="1"/>
</dbReference>
<dbReference type="AlphaFoldDB" id="A0A174D8S9"/>
<keyword evidence="4 7" id="KW-0812">Transmembrane</keyword>
<accession>A0A174D8S9</accession>
<evidence type="ECO:0000256" key="4">
    <source>
        <dbReference type="ARBA" id="ARBA00022692"/>
    </source>
</evidence>
<proteinExistence type="inferred from homology"/>
<sequence>MKQKRGRRAVIIYIILIIFILITLLPYLWLVLTSFKTKLDAFSIPPKIFFTATLDNYYQAFIERGMLSSLKNSLIVMIATVVIGMVIGLPSAFAFSRFKTRGDKLMLNYLLGTRFTPFVVLALPLYLIMSKFGMLDSYVGIIIAHISFNLPFIVWMMKGFFDAVPKEIDEAARVEGYSWFRVFVSIDIPLAKSGLAATSVFCAINSWNEFLMALILTGRGTATMPVAIPGMMTPQGTLWGQIAAVGTVITIPVLIFAIMVQKHMVAGMTMGAVK</sequence>
<keyword evidence="5 7" id="KW-1133">Transmembrane helix</keyword>
<reference evidence="9 10" key="1">
    <citation type="submission" date="2015-09" db="EMBL/GenBank/DDBJ databases">
        <authorList>
            <consortium name="Pathogen Informatics"/>
        </authorList>
    </citation>
    <scope>NUCLEOTIDE SEQUENCE [LARGE SCALE GENOMIC DNA]</scope>
    <source>
        <strain evidence="9 10">2789STDY5834876</strain>
    </source>
</reference>
<dbReference type="PANTHER" id="PTHR32243">
    <property type="entry name" value="MALTOSE TRANSPORT SYSTEM PERMEASE-RELATED"/>
    <property type="match status" value="1"/>
</dbReference>
<evidence type="ECO:0000259" key="8">
    <source>
        <dbReference type="PROSITE" id="PS50928"/>
    </source>
</evidence>
<evidence type="ECO:0000256" key="3">
    <source>
        <dbReference type="ARBA" id="ARBA00022475"/>
    </source>
</evidence>
<dbReference type="Gene3D" id="1.10.3720.10">
    <property type="entry name" value="MetI-like"/>
    <property type="match status" value="1"/>
</dbReference>
<feature type="transmembrane region" description="Helical" evidence="7">
    <location>
        <begin position="135"/>
        <end position="156"/>
    </location>
</feature>
<dbReference type="GO" id="GO:0005886">
    <property type="term" value="C:plasma membrane"/>
    <property type="evidence" value="ECO:0007669"/>
    <property type="project" value="UniProtKB-SubCell"/>
</dbReference>
<name>A0A174D8S9_9FIRM</name>